<evidence type="ECO:0000256" key="6">
    <source>
        <dbReference type="ARBA" id="ARBA00023242"/>
    </source>
</evidence>
<dbReference type="Gene3D" id="4.10.240.10">
    <property type="entry name" value="Zn(2)-C6 fungal-type DNA-binding domain"/>
    <property type="match status" value="1"/>
</dbReference>
<keyword evidence="4" id="KW-0238">DNA-binding</keyword>
<dbReference type="EMBL" id="HG937693">
    <property type="protein sequence ID" value="CDP35032.1"/>
    <property type="molecule type" value="Genomic_DNA"/>
</dbReference>
<dbReference type="CDD" id="cd12148">
    <property type="entry name" value="fungal_TF_MHR"/>
    <property type="match status" value="1"/>
</dbReference>
<dbReference type="PhylomeDB" id="A0A060T812"/>
<feature type="compositionally biased region" description="Low complexity" evidence="7">
    <location>
        <begin position="114"/>
        <end position="131"/>
    </location>
</feature>
<dbReference type="PROSITE" id="PS00463">
    <property type="entry name" value="ZN2_CY6_FUNGAL_1"/>
    <property type="match status" value="1"/>
</dbReference>
<feature type="region of interest" description="Disordered" evidence="7">
    <location>
        <begin position="63"/>
        <end position="132"/>
    </location>
</feature>
<keyword evidence="3" id="KW-0805">Transcription regulation</keyword>
<evidence type="ECO:0000313" key="9">
    <source>
        <dbReference type="EMBL" id="CDP35032.1"/>
    </source>
</evidence>
<dbReference type="GO" id="GO:0008270">
    <property type="term" value="F:zinc ion binding"/>
    <property type="evidence" value="ECO:0007669"/>
    <property type="project" value="InterPro"/>
</dbReference>
<feature type="region of interest" description="Disordered" evidence="7">
    <location>
        <begin position="620"/>
        <end position="676"/>
    </location>
</feature>
<dbReference type="InterPro" id="IPR036864">
    <property type="entry name" value="Zn2-C6_fun-type_DNA-bd_sf"/>
</dbReference>
<evidence type="ECO:0000256" key="3">
    <source>
        <dbReference type="ARBA" id="ARBA00023015"/>
    </source>
</evidence>
<keyword evidence="6" id="KW-0539">Nucleus</keyword>
<proteinExistence type="predicted"/>
<keyword evidence="5" id="KW-0804">Transcription</keyword>
<dbReference type="InterPro" id="IPR052073">
    <property type="entry name" value="Amide_Lactam_Regulators"/>
</dbReference>
<gene>
    <name evidence="9" type="ORF">GNLVRS02_ARAD1C26070g</name>
</gene>
<dbReference type="PROSITE" id="PS50048">
    <property type="entry name" value="ZN2_CY6_FUNGAL_2"/>
    <property type="match status" value="1"/>
</dbReference>
<feature type="compositionally biased region" description="Polar residues" evidence="7">
    <location>
        <begin position="647"/>
        <end position="656"/>
    </location>
</feature>
<dbReference type="InterPro" id="IPR007219">
    <property type="entry name" value="XnlR_reg_dom"/>
</dbReference>
<reference evidence="9" key="2">
    <citation type="submission" date="2014-06" db="EMBL/GenBank/DDBJ databases">
        <title>The complete genome of Blastobotrys (Arxula) adeninivorans LS3 - a yeast of biotechnological interest.</title>
        <authorList>
            <person name="Kunze G."/>
            <person name="Gaillardin C."/>
            <person name="Czernicka M."/>
            <person name="Durrens P."/>
            <person name="Martin T."/>
            <person name="Boer E."/>
            <person name="Gabaldon T."/>
            <person name="Cruz J."/>
            <person name="Talla E."/>
            <person name="Marck C."/>
            <person name="Goffeau A."/>
            <person name="Barbe V."/>
            <person name="Baret P."/>
            <person name="Baronian K."/>
            <person name="Beier S."/>
            <person name="Bleykasten C."/>
            <person name="Bode R."/>
            <person name="Casaregola S."/>
            <person name="Despons L."/>
            <person name="Fairhead C."/>
            <person name="Giersberg M."/>
            <person name="Gierski P."/>
            <person name="Hahnel U."/>
            <person name="Hartmann A."/>
            <person name="Jankowska D."/>
            <person name="Jubin C."/>
            <person name="Jung P."/>
            <person name="Lafontaine I."/>
            <person name="Leh-Louis V."/>
            <person name="Lemaire M."/>
            <person name="Marcet-Houben M."/>
            <person name="Mascher M."/>
            <person name="Morel G."/>
            <person name="Richard G.-F."/>
            <person name="Riechen J."/>
            <person name="Sacerdot C."/>
            <person name="Sarkar A."/>
            <person name="Savel G."/>
            <person name="Schacherer J."/>
            <person name="Sherman D."/>
            <person name="Straub M.-L."/>
            <person name="Stein N."/>
            <person name="Thierry A."/>
            <person name="Trautwein-Schult A."/>
            <person name="Westhof E."/>
            <person name="Worch S."/>
            <person name="Dujon B."/>
            <person name="Souciet J.-L."/>
            <person name="Wincker P."/>
            <person name="Scholz U."/>
            <person name="Neuveglise N."/>
        </authorList>
    </citation>
    <scope>NUCLEOTIDE SEQUENCE</scope>
    <source>
        <strain evidence="9">LS3</strain>
    </source>
</reference>
<dbReference type="Pfam" id="PF00172">
    <property type="entry name" value="Zn_clus"/>
    <property type="match status" value="1"/>
</dbReference>
<dbReference type="PANTHER" id="PTHR47171">
    <property type="entry name" value="FARA-RELATED"/>
    <property type="match status" value="1"/>
</dbReference>
<protein>
    <submittedName>
        <fullName evidence="9">ARAD1C26070p</fullName>
    </submittedName>
</protein>
<reference evidence="9" key="1">
    <citation type="submission" date="2014-02" db="EMBL/GenBank/DDBJ databases">
        <authorList>
            <person name="Genoscope - CEA"/>
        </authorList>
    </citation>
    <scope>NUCLEOTIDE SEQUENCE</scope>
    <source>
        <strain evidence="9">LS3</strain>
    </source>
</reference>
<dbReference type="SMART" id="SM00906">
    <property type="entry name" value="Fungal_trans"/>
    <property type="match status" value="1"/>
</dbReference>
<accession>A0A060T812</accession>
<dbReference type="AlphaFoldDB" id="A0A060T812"/>
<evidence type="ECO:0000259" key="8">
    <source>
        <dbReference type="PROSITE" id="PS50048"/>
    </source>
</evidence>
<evidence type="ECO:0000256" key="7">
    <source>
        <dbReference type="SAM" id="MobiDB-lite"/>
    </source>
</evidence>
<dbReference type="SMART" id="SM00066">
    <property type="entry name" value="GAL4"/>
    <property type="match status" value="1"/>
</dbReference>
<evidence type="ECO:0000256" key="4">
    <source>
        <dbReference type="ARBA" id="ARBA00023125"/>
    </source>
</evidence>
<organism evidence="9">
    <name type="scientific">Blastobotrys adeninivorans</name>
    <name type="common">Yeast</name>
    <name type="synonym">Arxula adeninivorans</name>
    <dbReference type="NCBI Taxonomy" id="409370"/>
    <lineage>
        <taxon>Eukaryota</taxon>
        <taxon>Fungi</taxon>
        <taxon>Dikarya</taxon>
        <taxon>Ascomycota</taxon>
        <taxon>Saccharomycotina</taxon>
        <taxon>Dipodascomycetes</taxon>
        <taxon>Dipodascales</taxon>
        <taxon>Trichomonascaceae</taxon>
        <taxon>Blastobotrys</taxon>
    </lineage>
</organism>
<dbReference type="PANTHER" id="PTHR47171:SF1">
    <property type="entry name" value="ZN(II)2CYS6 TRANSCRIPTION FACTOR (EUROFUNG)"/>
    <property type="match status" value="1"/>
</dbReference>
<evidence type="ECO:0000256" key="1">
    <source>
        <dbReference type="ARBA" id="ARBA00022723"/>
    </source>
</evidence>
<dbReference type="GO" id="GO:0000981">
    <property type="term" value="F:DNA-binding transcription factor activity, RNA polymerase II-specific"/>
    <property type="evidence" value="ECO:0007669"/>
    <property type="project" value="InterPro"/>
</dbReference>
<dbReference type="GO" id="GO:0006351">
    <property type="term" value="P:DNA-templated transcription"/>
    <property type="evidence" value="ECO:0007669"/>
    <property type="project" value="InterPro"/>
</dbReference>
<dbReference type="SUPFAM" id="SSF57701">
    <property type="entry name" value="Zn2/Cys6 DNA-binding domain"/>
    <property type="match status" value="1"/>
</dbReference>
<keyword evidence="2" id="KW-0862">Zinc</keyword>
<dbReference type="Pfam" id="PF04082">
    <property type="entry name" value="Fungal_trans"/>
    <property type="match status" value="1"/>
</dbReference>
<dbReference type="InterPro" id="IPR001138">
    <property type="entry name" value="Zn2Cys6_DnaBD"/>
</dbReference>
<evidence type="ECO:0000256" key="5">
    <source>
        <dbReference type="ARBA" id="ARBA00023163"/>
    </source>
</evidence>
<name>A0A060T812_BLAAD</name>
<feature type="domain" description="Zn(2)-C6 fungal-type" evidence="8">
    <location>
        <begin position="20"/>
        <end position="54"/>
    </location>
</feature>
<evidence type="ECO:0000256" key="2">
    <source>
        <dbReference type="ARBA" id="ARBA00022833"/>
    </source>
</evidence>
<feature type="compositionally biased region" description="Polar residues" evidence="7">
    <location>
        <begin position="621"/>
        <end position="638"/>
    </location>
</feature>
<keyword evidence="1" id="KW-0479">Metal-binding</keyword>
<sequence>MSTVVMSKDSGEKRKRAPTACHACHKAKVKCDVSLSNGGPCTRCKVRGLDHCQTYPSRRGTYNRQEWLKKRRTNGSKPDPDSSESDGNGAPGTNAFNGTHQPKILPGLSHDPQSGHGQHDQQTQQGRQSQSNYQDISKLVAVSGPPSSSPTAQSSQKAEESWAYILEYFLRRRKSQISKSSLSFLGESSPLTTLLRNFRESGHIQIQELSPEPATAPQISDMDILERKGCFKLPEKNALETLFKYYFANVHPFHPFINRPWFAALYKKGKLPWLLVHSVCFAACHHCPSSAISGAGFMTRAEAKMFFYTKAKLLFDNNHEQDKVLVIQACILLSFYTGGPQDIWDTRAWLAMAISICENLGMHRSLAHTNMSDSDKSHLKIIWWSIANRDILTSLTFGRPPKIHLERCDVEPLELWDFDHLDRDLSEPFLGTRQVSQYHYMIESTKLTQMMHHVFEARCDPRAPQSASINDSQYQQLESWRSLLPCEVDWDIAKDDRFAMCLRILYHHQVMYIYRPRTSDTANCEDCSLSKSLESAADIAMTASKLSMNSMMTVSQDVYPSFFMTLVILTMASRMRSEGESQLAYMQLQMCKMVLSQCEGYWEHASWILKIFDRLTEFPPEQNSAPTPQNNPVTSATTAAPPMPSTMGPSTVSTPGSALPELPLAGAEFPPSADDPMRQLTELVPEYGDFFKAIFNE</sequence>
<dbReference type="CDD" id="cd00067">
    <property type="entry name" value="GAL4"/>
    <property type="match status" value="1"/>
</dbReference>
<dbReference type="GO" id="GO:0003677">
    <property type="term" value="F:DNA binding"/>
    <property type="evidence" value="ECO:0007669"/>
    <property type="project" value="UniProtKB-KW"/>
</dbReference>